<dbReference type="Proteomes" id="UP000217790">
    <property type="component" value="Unassembled WGS sequence"/>
</dbReference>
<keyword evidence="2" id="KW-1185">Reference proteome</keyword>
<evidence type="ECO:0000313" key="1">
    <source>
        <dbReference type="EMBL" id="PBK98916.1"/>
    </source>
</evidence>
<gene>
    <name evidence="1" type="ORF">ARMGADRAFT_483511</name>
</gene>
<evidence type="ECO:0000313" key="2">
    <source>
        <dbReference type="Proteomes" id="UP000217790"/>
    </source>
</evidence>
<sequence length="66" mass="7744">MEETMSFPSVDDLRKPTDLERLREDVRGFGYESEGDGVSFVELLSEMSIPTCYAYRAWHHPFLRRS</sequence>
<reference evidence="2" key="1">
    <citation type="journal article" date="2017" name="Nat. Ecol. Evol.">
        <title>Genome expansion and lineage-specific genetic innovations in the forest pathogenic fungi Armillaria.</title>
        <authorList>
            <person name="Sipos G."/>
            <person name="Prasanna A.N."/>
            <person name="Walter M.C."/>
            <person name="O'Connor E."/>
            <person name="Balint B."/>
            <person name="Krizsan K."/>
            <person name="Kiss B."/>
            <person name="Hess J."/>
            <person name="Varga T."/>
            <person name="Slot J."/>
            <person name="Riley R."/>
            <person name="Boka B."/>
            <person name="Rigling D."/>
            <person name="Barry K."/>
            <person name="Lee J."/>
            <person name="Mihaltcheva S."/>
            <person name="LaButti K."/>
            <person name="Lipzen A."/>
            <person name="Waldron R."/>
            <person name="Moloney N.M."/>
            <person name="Sperisen C."/>
            <person name="Kredics L."/>
            <person name="Vagvoelgyi C."/>
            <person name="Patrignani A."/>
            <person name="Fitzpatrick D."/>
            <person name="Nagy I."/>
            <person name="Doyle S."/>
            <person name="Anderson J.B."/>
            <person name="Grigoriev I.V."/>
            <person name="Gueldener U."/>
            <person name="Muensterkoetter M."/>
            <person name="Nagy L.G."/>
        </authorList>
    </citation>
    <scope>NUCLEOTIDE SEQUENCE [LARGE SCALE GENOMIC DNA]</scope>
    <source>
        <strain evidence="2">Ar21-2</strain>
    </source>
</reference>
<dbReference type="InParanoid" id="A0A2H3EI18"/>
<dbReference type="AlphaFoldDB" id="A0A2H3EI18"/>
<dbReference type="EMBL" id="KZ293647">
    <property type="protein sequence ID" value="PBK98916.1"/>
    <property type="molecule type" value="Genomic_DNA"/>
</dbReference>
<protein>
    <submittedName>
        <fullName evidence="1">Uncharacterized protein</fullName>
    </submittedName>
</protein>
<name>A0A2H3EI18_ARMGA</name>
<organism evidence="1 2">
    <name type="scientific">Armillaria gallica</name>
    <name type="common">Bulbous honey fungus</name>
    <name type="synonym">Armillaria bulbosa</name>
    <dbReference type="NCBI Taxonomy" id="47427"/>
    <lineage>
        <taxon>Eukaryota</taxon>
        <taxon>Fungi</taxon>
        <taxon>Dikarya</taxon>
        <taxon>Basidiomycota</taxon>
        <taxon>Agaricomycotina</taxon>
        <taxon>Agaricomycetes</taxon>
        <taxon>Agaricomycetidae</taxon>
        <taxon>Agaricales</taxon>
        <taxon>Marasmiineae</taxon>
        <taxon>Physalacriaceae</taxon>
        <taxon>Armillaria</taxon>
    </lineage>
</organism>
<proteinExistence type="predicted"/>
<accession>A0A2H3EI18</accession>